<dbReference type="EMBL" id="POSK01000031">
    <property type="protein sequence ID" value="PNI00512.1"/>
    <property type="molecule type" value="Genomic_DNA"/>
</dbReference>
<evidence type="ECO:0000256" key="16">
    <source>
        <dbReference type="ARBA" id="ARBA00023306"/>
    </source>
</evidence>
<keyword evidence="16 20" id="KW-0131">Cell cycle</keyword>
<dbReference type="InterPro" id="IPR011601">
    <property type="entry name" value="MurB_C"/>
</dbReference>
<dbReference type="InterPro" id="IPR016169">
    <property type="entry name" value="FAD-bd_PCMH_sub2"/>
</dbReference>
<dbReference type="InterPro" id="IPR016167">
    <property type="entry name" value="FAD-bd_PCMH_sub1"/>
</dbReference>
<dbReference type="GO" id="GO:0051301">
    <property type="term" value="P:cell division"/>
    <property type="evidence" value="ECO:0007669"/>
    <property type="project" value="UniProtKB-KW"/>
</dbReference>
<dbReference type="OrthoDB" id="9804753at2"/>
<evidence type="ECO:0000313" key="22">
    <source>
        <dbReference type="EMBL" id="PNI00512.1"/>
    </source>
</evidence>
<evidence type="ECO:0000256" key="6">
    <source>
        <dbReference type="ARBA" id="ARBA00012518"/>
    </source>
</evidence>
<evidence type="ECO:0000256" key="15">
    <source>
        <dbReference type="ARBA" id="ARBA00023002"/>
    </source>
</evidence>
<evidence type="ECO:0000256" key="9">
    <source>
        <dbReference type="ARBA" id="ARBA00022618"/>
    </source>
</evidence>
<gene>
    <name evidence="20" type="primary">murB</name>
    <name evidence="22" type="ORF">C1N32_21345</name>
</gene>
<feature type="active site" evidence="20">
    <location>
        <position position="333"/>
    </location>
</feature>
<feature type="domain" description="FAD-binding PCMH-type" evidence="21">
    <location>
        <begin position="23"/>
        <end position="193"/>
    </location>
</feature>
<dbReference type="NCBIfam" id="NF000755">
    <property type="entry name" value="PRK00046.1"/>
    <property type="match status" value="1"/>
</dbReference>
<dbReference type="InterPro" id="IPR006094">
    <property type="entry name" value="Oxid_FAD_bind_N"/>
</dbReference>
<dbReference type="SUPFAM" id="SSF56194">
    <property type="entry name" value="Uridine diphospho-N-Acetylenolpyruvylglucosamine reductase, MurB, C-terminal domain"/>
    <property type="match status" value="1"/>
</dbReference>
<dbReference type="GO" id="GO:0008762">
    <property type="term" value="F:UDP-N-acetylmuramate dehydrogenase activity"/>
    <property type="evidence" value="ECO:0007669"/>
    <property type="project" value="UniProtKB-UniRule"/>
</dbReference>
<evidence type="ECO:0000256" key="11">
    <source>
        <dbReference type="ARBA" id="ARBA00022827"/>
    </source>
</evidence>
<reference evidence="22 23" key="1">
    <citation type="submission" date="2018-01" db="EMBL/GenBank/DDBJ databases">
        <title>Draft genome sequences of six Vibrio diazotrophicus strains isolated from deep-sea sediments of the Baltic Sea.</title>
        <authorList>
            <person name="Castillo D."/>
            <person name="Vandieken V."/>
            <person name="Chiang O."/>
            <person name="Middelboe M."/>
        </authorList>
    </citation>
    <scope>NUCLEOTIDE SEQUENCE [LARGE SCALE GENOMIC DNA]</scope>
    <source>
        <strain evidence="22 23">60.27F</strain>
    </source>
</reference>
<proteinExistence type="inferred from homology"/>
<dbReference type="GO" id="GO:0009252">
    <property type="term" value="P:peptidoglycan biosynthetic process"/>
    <property type="evidence" value="ECO:0007669"/>
    <property type="project" value="UniProtKB-UniRule"/>
</dbReference>
<keyword evidence="17 20" id="KW-0961">Cell wall biogenesis/degradation</keyword>
<dbReference type="Pfam" id="PF01565">
    <property type="entry name" value="FAD_binding_4"/>
    <property type="match status" value="1"/>
</dbReference>
<keyword evidence="15 20" id="KW-0560">Oxidoreductase</keyword>
<comment type="catalytic activity">
    <reaction evidence="19 20">
        <text>UDP-N-acetyl-alpha-D-muramate + NADP(+) = UDP-N-acetyl-3-O-(1-carboxyvinyl)-alpha-D-glucosamine + NADPH + H(+)</text>
        <dbReference type="Rhea" id="RHEA:12248"/>
        <dbReference type="ChEBI" id="CHEBI:15378"/>
        <dbReference type="ChEBI" id="CHEBI:57783"/>
        <dbReference type="ChEBI" id="CHEBI:58349"/>
        <dbReference type="ChEBI" id="CHEBI:68483"/>
        <dbReference type="ChEBI" id="CHEBI:70757"/>
        <dbReference type="EC" id="1.3.1.98"/>
    </reaction>
</comment>
<dbReference type="InterPro" id="IPR003170">
    <property type="entry name" value="MurB"/>
</dbReference>
<comment type="function">
    <text evidence="2 20">Cell wall formation.</text>
</comment>
<evidence type="ECO:0000256" key="3">
    <source>
        <dbReference type="ARBA" id="ARBA00004496"/>
    </source>
</evidence>
<dbReference type="InterPro" id="IPR036635">
    <property type="entry name" value="MurB_C_sf"/>
</dbReference>
<evidence type="ECO:0000256" key="17">
    <source>
        <dbReference type="ARBA" id="ARBA00023316"/>
    </source>
</evidence>
<feature type="active site" description="Proton donor" evidence="20">
    <location>
        <position position="238"/>
    </location>
</feature>
<dbReference type="HAMAP" id="MF_00037">
    <property type="entry name" value="MurB"/>
    <property type="match status" value="1"/>
</dbReference>
<evidence type="ECO:0000256" key="20">
    <source>
        <dbReference type="HAMAP-Rule" id="MF_00037"/>
    </source>
</evidence>
<evidence type="ECO:0000256" key="5">
    <source>
        <dbReference type="ARBA" id="ARBA00010485"/>
    </source>
</evidence>
<evidence type="ECO:0000313" key="23">
    <source>
        <dbReference type="Proteomes" id="UP000236449"/>
    </source>
</evidence>
<keyword evidence="9 20" id="KW-0132">Cell division</keyword>
<organism evidence="22 23">
    <name type="scientific">Vibrio diazotrophicus</name>
    <dbReference type="NCBI Taxonomy" id="685"/>
    <lineage>
        <taxon>Bacteria</taxon>
        <taxon>Pseudomonadati</taxon>
        <taxon>Pseudomonadota</taxon>
        <taxon>Gammaproteobacteria</taxon>
        <taxon>Vibrionales</taxon>
        <taxon>Vibrionaceae</taxon>
        <taxon>Vibrio</taxon>
    </lineage>
</organism>
<evidence type="ECO:0000256" key="2">
    <source>
        <dbReference type="ARBA" id="ARBA00003921"/>
    </source>
</evidence>
<dbReference type="NCBIfam" id="TIGR00179">
    <property type="entry name" value="murB"/>
    <property type="match status" value="1"/>
</dbReference>
<dbReference type="PROSITE" id="PS51387">
    <property type="entry name" value="FAD_PCMH"/>
    <property type="match status" value="1"/>
</dbReference>
<evidence type="ECO:0000256" key="14">
    <source>
        <dbReference type="ARBA" id="ARBA00022984"/>
    </source>
</evidence>
<keyword evidence="12 20" id="KW-0521">NADP</keyword>
<evidence type="ECO:0000256" key="8">
    <source>
        <dbReference type="ARBA" id="ARBA00022490"/>
    </source>
</evidence>
<feature type="active site" evidence="20">
    <location>
        <position position="169"/>
    </location>
</feature>
<keyword evidence="13 20" id="KW-0133">Cell shape</keyword>
<keyword evidence="10 20" id="KW-0285">Flavoprotein</keyword>
<dbReference type="GO" id="GO:0071949">
    <property type="term" value="F:FAD binding"/>
    <property type="evidence" value="ECO:0007669"/>
    <property type="project" value="InterPro"/>
</dbReference>
<keyword evidence="14 20" id="KW-0573">Peptidoglycan synthesis</keyword>
<sequence>MQLHSPLQLHHDVNLAPYHTFGIEQLCHTLVFIETVDDLKEVYRSPLLKALPKLMLGKGSNMLFTETYQGLIMVNRMLGIKHTQDEGFHYLHVEGGEDWPDLVEWSINENISGLENLALIPGCAGSAPIQNIGAYGVEFQDVCEYVDYLCLDSLQVKRLTKEECAFGYRDSIFKKTLYNKAIVVAVGFKLTKHWQPNINYGPLKELGEDCSARQVFERVCQVRSEKLPNPAVIGNAGSFFKNPVVIEQHFEMLKSSFPDIVAYPVADGVKLAAGWLIEHAGLKGTVHGGAQVHPNQSLVLINKGNATAQDIVELAGIVRSKVLETYGVLLEHEVRFMGRDKETYLSCLIGES</sequence>
<comment type="cofactor">
    <cofactor evidence="1 20">
        <name>FAD</name>
        <dbReference type="ChEBI" id="CHEBI:57692"/>
    </cofactor>
</comment>
<evidence type="ECO:0000256" key="13">
    <source>
        <dbReference type="ARBA" id="ARBA00022960"/>
    </source>
</evidence>
<dbReference type="InterPro" id="IPR016166">
    <property type="entry name" value="FAD-bd_PCMH"/>
</dbReference>
<dbReference type="GO" id="GO:0008360">
    <property type="term" value="P:regulation of cell shape"/>
    <property type="evidence" value="ECO:0007669"/>
    <property type="project" value="UniProtKB-KW"/>
</dbReference>
<evidence type="ECO:0000256" key="12">
    <source>
        <dbReference type="ARBA" id="ARBA00022857"/>
    </source>
</evidence>
<comment type="caution">
    <text evidence="22">The sequence shown here is derived from an EMBL/GenBank/DDBJ whole genome shotgun (WGS) entry which is preliminary data.</text>
</comment>
<evidence type="ECO:0000256" key="4">
    <source>
        <dbReference type="ARBA" id="ARBA00004752"/>
    </source>
</evidence>
<comment type="subcellular location">
    <subcellularLocation>
        <location evidence="3 20">Cytoplasm</location>
    </subcellularLocation>
</comment>
<comment type="pathway">
    <text evidence="4 20">Cell wall biogenesis; peptidoglycan biosynthesis.</text>
</comment>
<dbReference type="EC" id="1.3.1.98" evidence="6 20"/>
<dbReference type="Pfam" id="PF02873">
    <property type="entry name" value="MurB_C"/>
    <property type="match status" value="1"/>
</dbReference>
<dbReference type="AlphaFoldDB" id="A0A2J8HQG0"/>
<dbReference type="Proteomes" id="UP000236449">
    <property type="component" value="Unassembled WGS sequence"/>
</dbReference>
<evidence type="ECO:0000256" key="10">
    <source>
        <dbReference type="ARBA" id="ARBA00022630"/>
    </source>
</evidence>
<dbReference type="GO" id="GO:0005829">
    <property type="term" value="C:cytosol"/>
    <property type="evidence" value="ECO:0007669"/>
    <property type="project" value="TreeGrafter"/>
</dbReference>
<dbReference type="GO" id="GO:0071555">
    <property type="term" value="P:cell wall organization"/>
    <property type="evidence" value="ECO:0007669"/>
    <property type="project" value="UniProtKB-KW"/>
</dbReference>
<comment type="similarity">
    <text evidence="5 20">Belongs to the MurB family.</text>
</comment>
<evidence type="ECO:0000256" key="7">
    <source>
        <dbReference type="ARBA" id="ARBA00015188"/>
    </source>
</evidence>
<keyword evidence="11 20" id="KW-0274">FAD</keyword>
<dbReference type="InterPro" id="IPR036318">
    <property type="entry name" value="FAD-bd_PCMH-like_sf"/>
</dbReference>
<dbReference type="SUPFAM" id="SSF56176">
    <property type="entry name" value="FAD-binding/transporter-associated domain-like"/>
    <property type="match status" value="1"/>
</dbReference>
<dbReference type="PANTHER" id="PTHR21071:SF4">
    <property type="entry name" value="UDP-N-ACETYLENOLPYRUVOYLGLUCOSAMINE REDUCTASE"/>
    <property type="match status" value="1"/>
</dbReference>
<dbReference type="UniPathway" id="UPA00219"/>
<dbReference type="Gene3D" id="3.30.465.10">
    <property type="match status" value="1"/>
</dbReference>
<accession>A0A2J8HQG0</accession>
<name>A0A2J8HQG0_VIBDI</name>
<evidence type="ECO:0000256" key="19">
    <source>
        <dbReference type="ARBA" id="ARBA00048914"/>
    </source>
</evidence>
<evidence type="ECO:0000259" key="21">
    <source>
        <dbReference type="PROSITE" id="PS51387"/>
    </source>
</evidence>
<dbReference type="PANTHER" id="PTHR21071">
    <property type="entry name" value="UDP-N-ACETYLENOLPYRUVOYLGLUCOSAMINE REDUCTASE"/>
    <property type="match status" value="1"/>
</dbReference>
<keyword evidence="8 20" id="KW-0963">Cytoplasm</keyword>
<evidence type="ECO:0000256" key="1">
    <source>
        <dbReference type="ARBA" id="ARBA00001974"/>
    </source>
</evidence>
<protein>
    <recommendedName>
        <fullName evidence="7 20">UDP-N-acetylenolpyruvoylglucosamine reductase</fullName>
        <ecNumber evidence="6 20">1.3.1.98</ecNumber>
    </recommendedName>
    <alternativeName>
        <fullName evidence="18 20">UDP-N-acetylmuramate dehydrogenase</fullName>
    </alternativeName>
</protein>
<evidence type="ECO:0000256" key="18">
    <source>
        <dbReference type="ARBA" id="ARBA00031026"/>
    </source>
</evidence>
<dbReference type="Gene3D" id="3.90.78.10">
    <property type="entry name" value="UDP-N-acetylenolpyruvoylglucosamine reductase, C-terminal domain"/>
    <property type="match status" value="1"/>
</dbReference>
<dbReference type="Gene3D" id="3.30.43.10">
    <property type="entry name" value="Uridine Diphospho-n-acetylenolpyruvylglucosamine Reductase, domain 2"/>
    <property type="match status" value="1"/>
</dbReference>